<name>A0A8S9KF39_BRACR</name>
<protein>
    <submittedName>
        <fullName evidence="2">Uncharacterized protein</fullName>
    </submittedName>
</protein>
<dbReference type="AlphaFoldDB" id="A0A8S9KF39"/>
<dbReference type="EMBL" id="QGKY02000164">
    <property type="protein sequence ID" value="KAF2592849.1"/>
    <property type="molecule type" value="Genomic_DNA"/>
</dbReference>
<organism evidence="2">
    <name type="scientific">Brassica cretica</name>
    <name type="common">Mustard</name>
    <dbReference type="NCBI Taxonomy" id="69181"/>
    <lineage>
        <taxon>Eukaryota</taxon>
        <taxon>Viridiplantae</taxon>
        <taxon>Streptophyta</taxon>
        <taxon>Embryophyta</taxon>
        <taxon>Tracheophyta</taxon>
        <taxon>Spermatophyta</taxon>
        <taxon>Magnoliopsida</taxon>
        <taxon>eudicotyledons</taxon>
        <taxon>Gunneridae</taxon>
        <taxon>Pentapetalae</taxon>
        <taxon>rosids</taxon>
        <taxon>malvids</taxon>
        <taxon>Brassicales</taxon>
        <taxon>Brassicaceae</taxon>
        <taxon>Brassiceae</taxon>
        <taxon>Brassica</taxon>
    </lineage>
</organism>
<gene>
    <name evidence="3" type="ORF">F2Q68_00043002</name>
    <name evidence="2" type="ORF">F2Q70_00042283</name>
</gene>
<evidence type="ECO:0000256" key="1">
    <source>
        <dbReference type="SAM" id="MobiDB-lite"/>
    </source>
</evidence>
<accession>A0A8S9KF39</accession>
<evidence type="ECO:0000313" key="3">
    <source>
        <dbReference type="EMBL" id="KAF2609161.1"/>
    </source>
</evidence>
<dbReference type="EMBL" id="QGKW02000276">
    <property type="protein sequence ID" value="KAF2609161.1"/>
    <property type="molecule type" value="Genomic_DNA"/>
</dbReference>
<feature type="region of interest" description="Disordered" evidence="1">
    <location>
        <begin position="1"/>
        <end position="27"/>
    </location>
</feature>
<dbReference type="Proteomes" id="UP000712281">
    <property type="component" value="Unassembled WGS sequence"/>
</dbReference>
<proteinExistence type="predicted"/>
<evidence type="ECO:0000313" key="2">
    <source>
        <dbReference type="EMBL" id="KAF2592849.1"/>
    </source>
</evidence>
<reference evidence="2" key="1">
    <citation type="submission" date="2019-12" db="EMBL/GenBank/DDBJ databases">
        <title>Genome sequencing and annotation of Brassica cretica.</title>
        <authorList>
            <person name="Studholme D.J."/>
            <person name="Sarris P.F."/>
        </authorList>
    </citation>
    <scope>NUCLEOTIDE SEQUENCE</scope>
    <source>
        <strain evidence="3">PFS-001/15</strain>
        <strain evidence="2">PFS-102/07</strain>
        <tissue evidence="2">Leaf</tissue>
    </source>
</reference>
<comment type="caution">
    <text evidence="2">The sequence shown here is derived from an EMBL/GenBank/DDBJ whole genome shotgun (WGS) entry which is preliminary data.</text>
</comment>
<sequence length="50" mass="5755">MGRKELKPIASNRARKRRLQGPGDRRAVTKIAEQLRRSRGRLAIKDGERT</sequence>